<gene>
    <name evidence="2" type="ORF">AX760_15050</name>
</gene>
<dbReference type="GO" id="GO:0016491">
    <property type="term" value="F:oxidoreductase activity"/>
    <property type="evidence" value="ECO:0007669"/>
    <property type="project" value="InterPro"/>
</dbReference>
<accession>A0A657LTW8</accession>
<dbReference type="AlphaFoldDB" id="A0A657LTW8"/>
<dbReference type="Pfam" id="PF03358">
    <property type="entry name" value="FMN_red"/>
    <property type="match status" value="1"/>
</dbReference>
<proteinExistence type="predicted"/>
<dbReference type="SUPFAM" id="SSF52218">
    <property type="entry name" value="Flavoproteins"/>
    <property type="match status" value="1"/>
</dbReference>
<dbReference type="GO" id="GO:0010181">
    <property type="term" value="F:FMN binding"/>
    <property type="evidence" value="ECO:0007669"/>
    <property type="project" value="TreeGrafter"/>
</dbReference>
<dbReference type="OrthoDB" id="9812295at2"/>
<name>A0A657LTW8_9HYPH</name>
<comment type="caution">
    <text evidence="2">The sequence shown here is derived from an EMBL/GenBank/DDBJ whole genome shotgun (WGS) entry which is preliminary data.</text>
</comment>
<feature type="domain" description="NADPH-dependent FMN reductase-like" evidence="1">
    <location>
        <begin position="2"/>
        <end position="149"/>
    </location>
</feature>
<keyword evidence="3" id="KW-1185">Reference proteome</keyword>
<reference evidence="2 3" key="1">
    <citation type="submission" date="2016-02" db="EMBL/GenBank/DDBJ databases">
        <title>Genome sequencing of a beta-galactosidase producing bacteria Rhizobium sp. 59.</title>
        <authorList>
            <person name="Wang D."/>
            <person name="Kot W."/>
            <person name="Qin Y."/>
            <person name="Hansen L."/>
            <person name="Naqvi K."/>
            <person name="Rensing C."/>
        </authorList>
    </citation>
    <scope>NUCLEOTIDE SEQUENCE [LARGE SCALE GENOMIC DNA]</scope>
    <source>
        <strain evidence="2 3">59</strain>
    </source>
</reference>
<protein>
    <submittedName>
        <fullName evidence="2">NADPH-dependent FMN reductase</fullName>
    </submittedName>
</protein>
<dbReference type="InterPro" id="IPR029039">
    <property type="entry name" value="Flavoprotein-like_sf"/>
</dbReference>
<dbReference type="InterPro" id="IPR005025">
    <property type="entry name" value="FMN_Rdtase-like_dom"/>
</dbReference>
<evidence type="ECO:0000259" key="1">
    <source>
        <dbReference type="Pfam" id="PF03358"/>
    </source>
</evidence>
<evidence type="ECO:0000313" key="2">
    <source>
        <dbReference type="EMBL" id="OJF98282.1"/>
    </source>
</evidence>
<dbReference type="EMBL" id="LSRP01000077">
    <property type="protein sequence ID" value="OJF98282.1"/>
    <property type="molecule type" value="Genomic_DNA"/>
</dbReference>
<dbReference type="Gene3D" id="3.40.50.360">
    <property type="match status" value="1"/>
</dbReference>
<sequence>MTKLLGISGSLRKASYNTALLRAAVSLVPEGVAFSVGTIEGIPLYNADVEKAGVPEAVRVLKDQIAAADGVILFSPEYNNSMPGVFKNAIDWVSSSMTGAPNVFAGRAFALAGTSPGNFGTILGQNAWLPVFHTLGADLWSAKRLMLPKANGLFDADGILIDEEAKKRLSSFIETFAGYCGSR</sequence>
<evidence type="ECO:0000313" key="3">
    <source>
        <dbReference type="Proteomes" id="UP000182661"/>
    </source>
</evidence>
<dbReference type="InterPro" id="IPR050712">
    <property type="entry name" value="NAD(P)H-dep_reductase"/>
</dbReference>
<dbReference type="RefSeq" id="WP_071832661.1">
    <property type="nucleotide sequence ID" value="NZ_LSRP01000077.1"/>
</dbReference>
<dbReference type="GO" id="GO:0005829">
    <property type="term" value="C:cytosol"/>
    <property type="evidence" value="ECO:0007669"/>
    <property type="project" value="TreeGrafter"/>
</dbReference>
<dbReference type="PANTHER" id="PTHR30543:SF21">
    <property type="entry name" value="NAD(P)H-DEPENDENT FMN REDUCTASE LOT6"/>
    <property type="match status" value="1"/>
</dbReference>
<organism evidence="2 3">
    <name type="scientific">Pararhizobium antarcticum</name>
    <dbReference type="NCBI Taxonomy" id="1798805"/>
    <lineage>
        <taxon>Bacteria</taxon>
        <taxon>Pseudomonadati</taxon>
        <taxon>Pseudomonadota</taxon>
        <taxon>Alphaproteobacteria</taxon>
        <taxon>Hyphomicrobiales</taxon>
        <taxon>Rhizobiaceae</taxon>
        <taxon>Rhizobium/Agrobacterium group</taxon>
        <taxon>Pararhizobium</taxon>
    </lineage>
</organism>
<dbReference type="Proteomes" id="UP000182661">
    <property type="component" value="Unassembled WGS sequence"/>
</dbReference>
<dbReference type="PANTHER" id="PTHR30543">
    <property type="entry name" value="CHROMATE REDUCTASE"/>
    <property type="match status" value="1"/>
</dbReference>